<reference evidence="2 3" key="1">
    <citation type="submission" date="2014-04" db="EMBL/GenBank/DDBJ databases">
        <authorList>
            <consortium name="DOE Joint Genome Institute"/>
            <person name="Kuo A."/>
            <person name="Kohler A."/>
            <person name="Costa M.D."/>
            <person name="Nagy L.G."/>
            <person name="Floudas D."/>
            <person name="Copeland A."/>
            <person name="Barry K.W."/>
            <person name="Cichocki N."/>
            <person name="Veneault-Fourrey C."/>
            <person name="LaButti K."/>
            <person name="Lindquist E.A."/>
            <person name="Lipzen A."/>
            <person name="Lundell T."/>
            <person name="Morin E."/>
            <person name="Murat C."/>
            <person name="Sun H."/>
            <person name="Tunlid A."/>
            <person name="Henrissat B."/>
            <person name="Grigoriev I.V."/>
            <person name="Hibbett D.S."/>
            <person name="Martin F."/>
            <person name="Nordberg H.P."/>
            <person name="Cantor M.N."/>
            <person name="Hua S.X."/>
        </authorList>
    </citation>
    <scope>NUCLEOTIDE SEQUENCE [LARGE SCALE GENOMIC DNA]</scope>
    <source>
        <strain evidence="2 3">441</strain>
    </source>
</reference>
<reference evidence="3" key="2">
    <citation type="submission" date="2015-01" db="EMBL/GenBank/DDBJ databases">
        <title>Evolutionary Origins and Diversification of the Mycorrhizal Mutualists.</title>
        <authorList>
            <consortium name="DOE Joint Genome Institute"/>
            <consortium name="Mycorrhizal Genomics Consortium"/>
            <person name="Kohler A."/>
            <person name="Kuo A."/>
            <person name="Nagy L.G."/>
            <person name="Floudas D."/>
            <person name="Copeland A."/>
            <person name="Barry K.W."/>
            <person name="Cichocki N."/>
            <person name="Veneault-Fourrey C."/>
            <person name="LaButti K."/>
            <person name="Lindquist E.A."/>
            <person name="Lipzen A."/>
            <person name="Lundell T."/>
            <person name="Morin E."/>
            <person name="Murat C."/>
            <person name="Riley R."/>
            <person name="Ohm R."/>
            <person name="Sun H."/>
            <person name="Tunlid A."/>
            <person name="Henrissat B."/>
            <person name="Grigoriev I.V."/>
            <person name="Hibbett D.S."/>
            <person name="Martin F."/>
        </authorList>
    </citation>
    <scope>NUCLEOTIDE SEQUENCE [LARGE SCALE GENOMIC DNA]</scope>
    <source>
        <strain evidence="3">441</strain>
    </source>
</reference>
<dbReference type="EMBL" id="KN834142">
    <property type="protein sequence ID" value="KIK11902.1"/>
    <property type="molecule type" value="Genomic_DNA"/>
</dbReference>
<evidence type="ECO:0000313" key="2">
    <source>
        <dbReference type="EMBL" id="KIK11902.1"/>
    </source>
</evidence>
<proteinExistence type="predicted"/>
<evidence type="ECO:0000256" key="1">
    <source>
        <dbReference type="SAM" id="MobiDB-lite"/>
    </source>
</evidence>
<protein>
    <submittedName>
        <fullName evidence="2">Uncharacterized protein</fullName>
    </submittedName>
</protein>
<feature type="region of interest" description="Disordered" evidence="1">
    <location>
        <begin position="1"/>
        <end position="100"/>
    </location>
</feature>
<dbReference type="STRING" id="765257.A0A0C9YNM3"/>
<organism evidence="2 3">
    <name type="scientific">Pisolithus microcarpus 441</name>
    <dbReference type="NCBI Taxonomy" id="765257"/>
    <lineage>
        <taxon>Eukaryota</taxon>
        <taxon>Fungi</taxon>
        <taxon>Dikarya</taxon>
        <taxon>Basidiomycota</taxon>
        <taxon>Agaricomycotina</taxon>
        <taxon>Agaricomycetes</taxon>
        <taxon>Agaricomycetidae</taxon>
        <taxon>Boletales</taxon>
        <taxon>Sclerodermatineae</taxon>
        <taxon>Pisolithaceae</taxon>
        <taxon>Pisolithus</taxon>
    </lineage>
</organism>
<dbReference type="Proteomes" id="UP000054018">
    <property type="component" value="Unassembled WGS sequence"/>
</dbReference>
<dbReference type="HOGENOM" id="CLU_973571_0_0_1"/>
<keyword evidence="3" id="KW-1185">Reference proteome</keyword>
<dbReference type="AlphaFoldDB" id="A0A0C9YNM3"/>
<dbReference type="OrthoDB" id="2646753at2759"/>
<name>A0A0C9YNM3_9AGAM</name>
<sequence>MLPPYYHAGEDSDTECVDDHDSFPSQCGKFPVSGDTDIDDISSNEDERTAEAALHTPVLPEPDLRSQGANFHSMHSHASTPELGQFYHGQDKQDSHPTDSQIDPALLAISEQHYGEDSDVVHAYHQRNGFPHVPALERLHAIRNQQQPSSGIAISMPAQDVACGIAQSSQLPPESTGPPMVVLLTADGELTGHLTKLRSYPNKFREVIKKAKLIAQCDSAMKNPFPSCSTFLDIMSGEIFNEALVKCMNTPPGYWPNYRSQLGILLWESLMTWRSTIKAKAREVLP</sequence>
<gene>
    <name evidence="2" type="ORF">PISMIDRAFT_19142</name>
</gene>
<accession>A0A0C9YNM3</accession>
<evidence type="ECO:0000313" key="3">
    <source>
        <dbReference type="Proteomes" id="UP000054018"/>
    </source>
</evidence>